<protein>
    <submittedName>
        <fullName evidence="2">Uncharacterized protein</fullName>
    </submittedName>
</protein>
<evidence type="ECO:0000313" key="3">
    <source>
        <dbReference type="Proteomes" id="UP000023152"/>
    </source>
</evidence>
<evidence type="ECO:0000313" key="2">
    <source>
        <dbReference type="EMBL" id="ETO00705.1"/>
    </source>
</evidence>
<sequence>MFLSLECLCVRPLFWIVGFCEKDVEHIIGKLQELQLPQKATELKKLERDLRKFERGLEGLSTDERKYTKLIFIKHSDLLHKTFRRYCKIGGDPHWITASGWVQMLLDCYVSTKSIDNCDKNGFQELFGRVFSSHEKKKKKKKENAKQQQQHERFITTAFGNLGESLSFVYIITLFFYKQLLLLCVCNVCPFALFYLVCFSIALCLVRLEDDDPWTGIWEEDRKNDSDVVERYRLKQIGDSRVVGCIKTAEYCEITGVLGQLDHTIAHLVIQWHQGDQLGQIKKMECKLKLSDHPQQLPKMEVTWTNIEDNTSRASKTMILYKVNELDNEEGLPNTQGLARYEFWDAVKYLIPYVWDAIEKLDERTKRSIIHKNKTVLENLFFVYAKSDNDGNTDRNDYGLGIAEWQLFCTDVFSGNNRFKDGGKPTSSQISAAFYLTLPELKHELDFELFLKALENLAQEMFKKKPKVKYQTPKIDDRLKLLIEEMCVKLQKSGLNEQQMSKLKDRQLSE</sequence>
<proteinExistence type="predicted"/>
<keyword evidence="3" id="KW-1185">Reference proteome</keyword>
<dbReference type="EMBL" id="ASPP01040213">
    <property type="protein sequence ID" value="ETO00705.1"/>
    <property type="molecule type" value="Genomic_DNA"/>
</dbReference>
<reference evidence="2 3" key="1">
    <citation type="journal article" date="2013" name="Curr. Biol.">
        <title>The Genome of the Foraminiferan Reticulomyxa filosa.</title>
        <authorList>
            <person name="Glockner G."/>
            <person name="Hulsmann N."/>
            <person name="Schleicher M."/>
            <person name="Noegel A.A."/>
            <person name="Eichinger L."/>
            <person name="Gallinger C."/>
            <person name="Pawlowski J."/>
            <person name="Sierra R."/>
            <person name="Euteneuer U."/>
            <person name="Pillet L."/>
            <person name="Moustafa A."/>
            <person name="Platzer M."/>
            <person name="Groth M."/>
            <person name="Szafranski K."/>
            <person name="Schliwa M."/>
        </authorList>
    </citation>
    <scope>NUCLEOTIDE SEQUENCE [LARGE SCALE GENOMIC DNA]</scope>
</reference>
<keyword evidence="1" id="KW-0812">Transmembrane</keyword>
<dbReference type="Proteomes" id="UP000023152">
    <property type="component" value="Unassembled WGS sequence"/>
</dbReference>
<organism evidence="2 3">
    <name type="scientific">Reticulomyxa filosa</name>
    <dbReference type="NCBI Taxonomy" id="46433"/>
    <lineage>
        <taxon>Eukaryota</taxon>
        <taxon>Sar</taxon>
        <taxon>Rhizaria</taxon>
        <taxon>Retaria</taxon>
        <taxon>Foraminifera</taxon>
        <taxon>Monothalamids</taxon>
        <taxon>Reticulomyxidae</taxon>
        <taxon>Reticulomyxa</taxon>
    </lineage>
</organism>
<comment type="caution">
    <text evidence="2">The sequence shown here is derived from an EMBL/GenBank/DDBJ whole genome shotgun (WGS) entry which is preliminary data.</text>
</comment>
<gene>
    <name evidence="2" type="ORF">RFI_36734</name>
</gene>
<accession>X6LJ10</accession>
<feature type="transmembrane region" description="Helical" evidence="1">
    <location>
        <begin position="180"/>
        <end position="206"/>
    </location>
</feature>
<evidence type="ECO:0000256" key="1">
    <source>
        <dbReference type="SAM" id="Phobius"/>
    </source>
</evidence>
<keyword evidence="1" id="KW-0472">Membrane</keyword>
<dbReference type="AlphaFoldDB" id="X6LJ10"/>
<name>X6LJ10_RETFI</name>
<keyword evidence="1" id="KW-1133">Transmembrane helix</keyword>
<feature type="transmembrane region" description="Helical" evidence="1">
    <location>
        <begin position="154"/>
        <end position="174"/>
    </location>
</feature>